<proteinExistence type="predicted"/>
<evidence type="ECO:0000256" key="3">
    <source>
        <dbReference type="SAM" id="MobiDB-lite"/>
    </source>
</evidence>
<dbReference type="AlphaFoldDB" id="A0A2A2JP92"/>
<feature type="region of interest" description="Disordered" evidence="3">
    <location>
        <begin position="266"/>
        <end position="313"/>
    </location>
</feature>
<feature type="domain" description="Rad21/Rec8-like protein N-terminal" evidence="4">
    <location>
        <begin position="1"/>
        <end position="90"/>
    </location>
</feature>
<dbReference type="InterPro" id="IPR006910">
    <property type="entry name" value="Rad21_Rec8_N"/>
</dbReference>
<dbReference type="EMBL" id="LIAE01010301">
    <property type="protein sequence ID" value="PAV63545.1"/>
    <property type="molecule type" value="Genomic_DNA"/>
</dbReference>
<comment type="caution">
    <text evidence="5">The sequence shown here is derived from an EMBL/GenBank/DDBJ whole genome shotgun (WGS) entry which is preliminary data.</text>
</comment>
<dbReference type="GO" id="GO:0007062">
    <property type="term" value="P:sister chromatid cohesion"/>
    <property type="evidence" value="ECO:0007669"/>
    <property type="project" value="InterPro"/>
</dbReference>
<dbReference type="InterPro" id="IPR023093">
    <property type="entry name" value="ScpA-like_C"/>
</dbReference>
<evidence type="ECO:0000256" key="2">
    <source>
        <dbReference type="ARBA" id="ARBA00023242"/>
    </source>
</evidence>
<dbReference type="PANTHER" id="PTHR12585:SF69">
    <property type="entry name" value="FI11703P"/>
    <property type="match status" value="1"/>
</dbReference>
<dbReference type="GO" id="GO:0003682">
    <property type="term" value="F:chromatin binding"/>
    <property type="evidence" value="ECO:0007669"/>
    <property type="project" value="TreeGrafter"/>
</dbReference>
<dbReference type="GO" id="GO:1990414">
    <property type="term" value="P:replication-born double-strand break repair via sister chromatid exchange"/>
    <property type="evidence" value="ECO:0007669"/>
    <property type="project" value="TreeGrafter"/>
</dbReference>
<dbReference type="Pfam" id="PF04825">
    <property type="entry name" value="Rad21_Rec8_N"/>
    <property type="match status" value="1"/>
</dbReference>
<dbReference type="STRING" id="2018661.A0A2A2JP92"/>
<evidence type="ECO:0000256" key="1">
    <source>
        <dbReference type="ARBA" id="ARBA00004123"/>
    </source>
</evidence>
<protein>
    <recommendedName>
        <fullName evidence="4">Rad21/Rec8-like protein N-terminal domain-containing protein</fullName>
    </recommendedName>
</protein>
<evidence type="ECO:0000313" key="5">
    <source>
        <dbReference type="EMBL" id="PAV63545.1"/>
    </source>
</evidence>
<sequence length="581" mass="65850">MFYNLVTFSRHGPLAKIWLAAHWEKKLTRQQILESNLDAAVQQVIRPTAKISLRTTSHLLLGIVRIYSKKTGFLLVDTEELFCRVKQTAAQRIGFIPFIEPFPRASLPGPNDPNVNPPITEERTLSPSKEVGRGRAEDITLIEDDFETVAQFHPVCSDDFGEWEAIVTDSNQAPLPSFNPPFAATTPFRVPSPALPNDFAGGDGWDIMPPDNNPDDMAEFESERARKSVNLITPNISFPPPLPLEQDQDEELPSEADQMPIARTSILNSKEPTPRPPSPSLVHAKFHQSDPNMDEEDSERGSQPGVNRRNRELRIDRVKEISQERMERNAHDYRDTIQKMALGPPTLRLMRASAEGSLHSLNNRPVAIRVRHSNPILQLYRGTLDRLREREEKKRRRYTSAGDPRESQPNTPLVVNQDDLNEEIRYARTEVVDLEDDAAALPYGRTETLEVEAEKTPTPPPPEYPFLPPTPIPSRPESPVTPSSTWAERCRELFEGVQREQQCSPDGDDEMVKFSSILTRLEYFTPKESAISFVCLLQLLWMEAISVQQTEPFGEILLRPCIQILTDQFLNLHDPTKSTPK</sequence>
<feature type="region of interest" description="Disordered" evidence="3">
    <location>
        <begin position="231"/>
        <end position="254"/>
    </location>
</feature>
<keyword evidence="2" id="KW-0539">Nucleus</keyword>
<feature type="region of interest" description="Disordered" evidence="3">
    <location>
        <begin position="388"/>
        <end position="413"/>
    </location>
</feature>
<dbReference type="OrthoDB" id="10071381at2759"/>
<dbReference type="InterPro" id="IPR039781">
    <property type="entry name" value="Rad21/Rec8-like"/>
</dbReference>
<evidence type="ECO:0000259" key="4">
    <source>
        <dbReference type="Pfam" id="PF04825"/>
    </source>
</evidence>
<dbReference type="PANTHER" id="PTHR12585">
    <property type="entry name" value="SCC1 / RAD21 FAMILY MEMBER"/>
    <property type="match status" value="1"/>
</dbReference>
<dbReference type="Gene3D" id="1.10.10.580">
    <property type="entry name" value="Structural maintenance of chromosome 1. Chain E"/>
    <property type="match status" value="1"/>
</dbReference>
<keyword evidence="6" id="KW-1185">Reference proteome</keyword>
<accession>A0A2A2JP92</accession>
<name>A0A2A2JP92_9BILA</name>
<gene>
    <name evidence="5" type="ORF">WR25_07697</name>
</gene>
<dbReference type="Proteomes" id="UP000218231">
    <property type="component" value="Unassembled WGS sequence"/>
</dbReference>
<organism evidence="5 6">
    <name type="scientific">Diploscapter pachys</name>
    <dbReference type="NCBI Taxonomy" id="2018661"/>
    <lineage>
        <taxon>Eukaryota</taxon>
        <taxon>Metazoa</taxon>
        <taxon>Ecdysozoa</taxon>
        <taxon>Nematoda</taxon>
        <taxon>Chromadorea</taxon>
        <taxon>Rhabditida</taxon>
        <taxon>Rhabditina</taxon>
        <taxon>Rhabditomorpha</taxon>
        <taxon>Rhabditoidea</taxon>
        <taxon>Rhabditidae</taxon>
        <taxon>Diploscapter</taxon>
    </lineage>
</organism>
<dbReference type="CDD" id="cd21747">
    <property type="entry name" value="Rad21_Rec8_M"/>
    <property type="match status" value="1"/>
</dbReference>
<comment type="subcellular location">
    <subcellularLocation>
        <location evidence="1">Nucleus</location>
    </subcellularLocation>
</comment>
<dbReference type="GO" id="GO:0008278">
    <property type="term" value="C:cohesin complex"/>
    <property type="evidence" value="ECO:0007669"/>
    <property type="project" value="InterPro"/>
</dbReference>
<dbReference type="GO" id="GO:0005634">
    <property type="term" value="C:nucleus"/>
    <property type="evidence" value="ECO:0007669"/>
    <property type="project" value="UniProtKB-SubCell"/>
</dbReference>
<evidence type="ECO:0000313" key="6">
    <source>
        <dbReference type="Proteomes" id="UP000218231"/>
    </source>
</evidence>
<reference evidence="5 6" key="1">
    <citation type="journal article" date="2017" name="Curr. Biol.">
        <title>Genome architecture and evolution of a unichromosomal asexual nematode.</title>
        <authorList>
            <person name="Fradin H."/>
            <person name="Zegar C."/>
            <person name="Gutwein M."/>
            <person name="Lucas J."/>
            <person name="Kovtun M."/>
            <person name="Corcoran D."/>
            <person name="Baugh L.R."/>
            <person name="Kiontke K."/>
            <person name="Gunsalus K."/>
            <person name="Fitch D.H."/>
            <person name="Piano F."/>
        </authorList>
    </citation>
    <scope>NUCLEOTIDE SEQUENCE [LARGE SCALE GENOMIC DNA]</scope>
    <source>
        <strain evidence="5">PF1309</strain>
    </source>
</reference>